<dbReference type="NCBIfam" id="TIGR01726">
    <property type="entry name" value="HEQRo_perm_3TM"/>
    <property type="match status" value="1"/>
</dbReference>
<dbReference type="PANTHER" id="PTHR30614:SF20">
    <property type="entry name" value="GLUTAMINE TRANSPORT SYSTEM PERMEASE PROTEIN GLNP"/>
    <property type="match status" value="1"/>
</dbReference>
<reference evidence="11 12" key="1">
    <citation type="submission" date="2015-12" db="EMBL/GenBank/DDBJ databases">
        <title>Draft genome sequnece of Fervidicola ferrireducens strain Y170.</title>
        <authorList>
            <person name="Patel B.K."/>
        </authorList>
    </citation>
    <scope>NUCLEOTIDE SEQUENCE [LARGE SCALE GENOMIC DNA]</scope>
    <source>
        <strain evidence="11 12">Y170</strain>
    </source>
</reference>
<feature type="domain" description="ABC transmembrane type-1" evidence="10">
    <location>
        <begin position="20"/>
        <end position="209"/>
    </location>
</feature>
<comment type="caution">
    <text evidence="11">The sequence shown here is derived from an EMBL/GenBank/DDBJ whole genome shotgun (WGS) entry which is preliminary data.</text>
</comment>
<dbReference type="STRING" id="520764.AN618_01070"/>
<dbReference type="GO" id="GO:0022857">
    <property type="term" value="F:transmembrane transporter activity"/>
    <property type="evidence" value="ECO:0007669"/>
    <property type="project" value="InterPro"/>
</dbReference>
<dbReference type="FunCoup" id="A0A140LDZ4">
    <property type="interactions" value="39"/>
</dbReference>
<dbReference type="InParanoid" id="A0A140LDZ4"/>
<dbReference type="InterPro" id="IPR010065">
    <property type="entry name" value="AA_ABC_transptr_permease_3TM"/>
</dbReference>
<keyword evidence="7 9" id="KW-1133">Transmembrane helix</keyword>
<evidence type="ECO:0000256" key="8">
    <source>
        <dbReference type="ARBA" id="ARBA00023136"/>
    </source>
</evidence>
<keyword evidence="6" id="KW-0029">Amino-acid transport</keyword>
<name>A0A140LDZ4_9FIRM</name>
<dbReference type="RefSeq" id="WP_066350751.1">
    <property type="nucleotide sequence ID" value="NZ_LOED01000001.1"/>
</dbReference>
<dbReference type="Gene3D" id="1.10.3720.10">
    <property type="entry name" value="MetI-like"/>
    <property type="match status" value="1"/>
</dbReference>
<evidence type="ECO:0000259" key="10">
    <source>
        <dbReference type="PROSITE" id="PS50928"/>
    </source>
</evidence>
<dbReference type="InterPro" id="IPR000515">
    <property type="entry name" value="MetI-like"/>
</dbReference>
<comment type="subcellular location">
    <subcellularLocation>
        <location evidence="1 9">Cell membrane</location>
        <topology evidence="1 9">Multi-pass membrane protein</topology>
    </subcellularLocation>
</comment>
<dbReference type="GO" id="GO:0043190">
    <property type="term" value="C:ATP-binding cassette (ABC) transporter complex"/>
    <property type="evidence" value="ECO:0007669"/>
    <property type="project" value="InterPro"/>
</dbReference>
<dbReference type="Proteomes" id="UP000070427">
    <property type="component" value="Unassembled WGS sequence"/>
</dbReference>
<dbReference type="InterPro" id="IPR043429">
    <property type="entry name" value="ArtM/GltK/GlnP/TcyL/YhdX-like"/>
</dbReference>
<keyword evidence="4" id="KW-1003">Cell membrane</keyword>
<evidence type="ECO:0000313" key="11">
    <source>
        <dbReference type="EMBL" id="KXG78769.1"/>
    </source>
</evidence>
<sequence>MDKLNFSIVLPYIHLFFRGALTAFEITLLAVLIGIVIGTFMGIGKMSRLFPVRFLCSAYVEVIRGTPLLVQLLIFYFGLPQILGFTIPEFPAAVLALGINSGGYVAEIVRGGILAVDRGQMEAARSLGMTYGQAMRYIILPQAFKKMIPPLGNEFVTLLKNSSLATTIGFPELTRAAQIVAGNTYRPFEPYLTAAAFYFVMTVSFSWLMSLIERRLAASD</sequence>
<dbReference type="PROSITE" id="PS50928">
    <property type="entry name" value="ABC_TM1"/>
    <property type="match status" value="1"/>
</dbReference>
<evidence type="ECO:0000256" key="5">
    <source>
        <dbReference type="ARBA" id="ARBA00022692"/>
    </source>
</evidence>
<keyword evidence="3 9" id="KW-0813">Transport</keyword>
<keyword evidence="8 9" id="KW-0472">Membrane</keyword>
<dbReference type="CDD" id="cd06261">
    <property type="entry name" value="TM_PBP2"/>
    <property type="match status" value="1"/>
</dbReference>
<dbReference type="EMBL" id="LOED01000001">
    <property type="protein sequence ID" value="KXG78769.1"/>
    <property type="molecule type" value="Genomic_DNA"/>
</dbReference>
<evidence type="ECO:0000256" key="1">
    <source>
        <dbReference type="ARBA" id="ARBA00004651"/>
    </source>
</evidence>
<accession>A0A140LDZ4</accession>
<comment type="similarity">
    <text evidence="2">Belongs to the binding-protein-dependent transport system permease family. HisMQ subfamily.</text>
</comment>
<dbReference type="AlphaFoldDB" id="A0A140LDZ4"/>
<organism evidence="11 12">
    <name type="scientific">Fervidicola ferrireducens</name>
    <dbReference type="NCBI Taxonomy" id="520764"/>
    <lineage>
        <taxon>Bacteria</taxon>
        <taxon>Bacillati</taxon>
        <taxon>Bacillota</taxon>
        <taxon>Clostridia</taxon>
        <taxon>Thermosediminibacterales</taxon>
        <taxon>Thermosediminibacteraceae</taxon>
        <taxon>Fervidicola</taxon>
    </lineage>
</organism>
<proteinExistence type="inferred from homology"/>
<feature type="transmembrane region" description="Helical" evidence="9">
    <location>
        <begin position="55"/>
        <end position="79"/>
    </location>
</feature>
<keyword evidence="12" id="KW-1185">Reference proteome</keyword>
<evidence type="ECO:0000256" key="3">
    <source>
        <dbReference type="ARBA" id="ARBA00022448"/>
    </source>
</evidence>
<evidence type="ECO:0000256" key="2">
    <source>
        <dbReference type="ARBA" id="ARBA00010072"/>
    </source>
</evidence>
<dbReference type="Pfam" id="PF00528">
    <property type="entry name" value="BPD_transp_1"/>
    <property type="match status" value="1"/>
</dbReference>
<evidence type="ECO:0000256" key="6">
    <source>
        <dbReference type="ARBA" id="ARBA00022970"/>
    </source>
</evidence>
<gene>
    <name evidence="11" type="primary">artQ</name>
    <name evidence="11" type="ORF">AN618_01070</name>
</gene>
<dbReference type="OrthoDB" id="9787841at2"/>
<feature type="transmembrane region" description="Helical" evidence="9">
    <location>
        <begin position="191"/>
        <end position="212"/>
    </location>
</feature>
<protein>
    <submittedName>
        <fullName evidence="11">Arginine transport system permease protein ArtQ</fullName>
    </submittedName>
</protein>
<evidence type="ECO:0000256" key="9">
    <source>
        <dbReference type="RuleBase" id="RU363032"/>
    </source>
</evidence>
<dbReference type="GO" id="GO:0006865">
    <property type="term" value="P:amino acid transport"/>
    <property type="evidence" value="ECO:0007669"/>
    <property type="project" value="UniProtKB-KW"/>
</dbReference>
<dbReference type="FunFam" id="1.10.3720.10:FF:000033">
    <property type="entry name" value="Polar amino acid ABC transporter permease"/>
    <property type="match status" value="1"/>
</dbReference>
<keyword evidence="5 9" id="KW-0812">Transmembrane</keyword>
<dbReference type="InterPro" id="IPR035906">
    <property type="entry name" value="MetI-like_sf"/>
</dbReference>
<dbReference type="SUPFAM" id="SSF161098">
    <property type="entry name" value="MetI-like"/>
    <property type="match status" value="1"/>
</dbReference>
<dbReference type="PANTHER" id="PTHR30614">
    <property type="entry name" value="MEMBRANE COMPONENT OF AMINO ACID ABC TRANSPORTER"/>
    <property type="match status" value="1"/>
</dbReference>
<evidence type="ECO:0000256" key="4">
    <source>
        <dbReference type="ARBA" id="ARBA00022475"/>
    </source>
</evidence>
<feature type="transmembrane region" description="Helical" evidence="9">
    <location>
        <begin position="20"/>
        <end position="43"/>
    </location>
</feature>
<evidence type="ECO:0000313" key="12">
    <source>
        <dbReference type="Proteomes" id="UP000070427"/>
    </source>
</evidence>
<evidence type="ECO:0000256" key="7">
    <source>
        <dbReference type="ARBA" id="ARBA00022989"/>
    </source>
</evidence>